<sequence>MFIEIEISNEEIKNIPQKKYDEYTSELRSRIGEVYPDSKIFILTSDNDVTLCTVDGFHDNNSVHLITHEIQKDVFNHGYWRNNL</sequence>
<gene>
    <name evidence="1" type="ORF">NCTC8105_05238</name>
</gene>
<organism evidence="1 2">
    <name type="scientific">Hafnia alvei</name>
    <dbReference type="NCBI Taxonomy" id="569"/>
    <lineage>
        <taxon>Bacteria</taxon>
        <taxon>Pseudomonadati</taxon>
        <taxon>Pseudomonadota</taxon>
        <taxon>Gammaproteobacteria</taxon>
        <taxon>Enterobacterales</taxon>
        <taxon>Hafniaceae</taxon>
        <taxon>Hafnia</taxon>
    </lineage>
</organism>
<dbReference type="RefSeq" id="WP_043495598.1">
    <property type="nucleotide sequence ID" value="NZ_CP139993.1"/>
</dbReference>
<accession>A0A377TDL4</accession>
<dbReference type="Proteomes" id="UP000254821">
    <property type="component" value="Unassembled WGS sequence"/>
</dbReference>
<evidence type="ECO:0000313" key="1">
    <source>
        <dbReference type="EMBL" id="STS21089.1"/>
    </source>
</evidence>
<protein>
    <submittedName>
        <fullName evidence="1">Uncharacterized protein</fullName>
    </submittedName>
</protein>
<name>A0A377TDL4_HAFAL</name>
<evidence type="ECO:0000313" key="2">
    <source>
        <dbReference type="Proteomes" id="UP000254821"/>
    </source>
</evidence>
<dbReference type="EMBL" id="UGHP01000002">
    <property type="protein sequence ID" value="STS21089.1"/>
    <property type="molecule type" value="Genomic_DNA"/>
</dbReference>
<reference evidence="1 2" key="1">
    <citation type="submission" date="2018-06" db="EMBL/GenBank/DDBJ databases">
        <authorList>
            <consortium name="Pathogen Informatics"/>
            <person name="Doyle S."/>
        </authorList>
    </citation>
    <scope>NUCLEOTIDE SEQUENCE [LARGE SCALE GENOMIC DNA]</scope>
    <source>
        <strain evidence="1 2">NCTC8105</strain>
    </source>
</reference>
<proteinExistence type="predicted"/>
<dbReference type="AlphaFoldDB" id="A0A377TDL4"/>